<evidence type="ECO:0000313" key="4">
    <source>
        <dbReference type="Proteomes" id="UP000308707"/>
    </source>
</evidence>
<gene>
    <name evidence="3" type="ORF">FCE95_12435</name>
</gene>
<dbReference type="PROSITE" id="PS50005">
    <property type="entry name" value="TPR"/>
    <property type="match status" value="2"/>
</dbReference>
<organism evidence="3 4">
    <name type="scientific">Luteimonas gilva</name>
    <dbReference type="NCBI Taxonomy" id="2572684"/>
    <lineage>
        <taxon>Bacteria</taxon>
        <taxon>Pseudomonadati</taxon>
        <taxon>Pseudomonadota</taxon>
        <taxon>Gammaproteobacteria</taxon>
        <taxon>Lysobacterales</taxon>
        <taxon>Lysobacteraceae</taxon>
        <taxon>Luteimonas</taxon>
    </lineage>
</organism>
<dbReference type="SMART" id="SM00028">
    <property type="entry name" value="TPR"/>
    <property type="match status" value="3"/>
</dbReference>
<keyword evidence="1" id="KW-0802">TPR repeat</keyword>
<evidence type="ECO:0000313" key="3">
    <source>
        <dbReference type="EMBL" id="TKR30893.1"/>
    </source>
</evidence>
<feature type="signal peptide" evidence="2">
    <location>
        <begin position="1"/>
        <end position="22"/>
    </location>
</feature>
<name>A0A4V5ZPY7_9GAMM</name>
<feature type="repeat" description="TPR" evidence="1">
    <location>
        <begin position="188"/>
        <end position="221"/>
    </location>
</feature>
<comment type="caution">
    <text evidence="3">The sequence shown here is derived from an EMBL/GenBank/DDBJ whole genome shotgun (WGS) entry which is preliminary data.</text>
</comment>
<keyword evidence="2" id="KW-0732">Signal</keyword>
<evidence type="ECO:0000256" key="1">
    <source>
        <dbReference type="PROSITE-ProRule" id="PRU00339"/>
    </source>
</evidence>
<dbReference type="Pfam" id="PF13424">
    <property type="entry name" value="TPR_12"/>
    <property type="match status" value="1"/>
</dbReference>
<keyword evidence="4" id="KW-1185">Reference proteome</keyword>
<reference evidence="3 4" key="1">
    <citation type="submission" date="2019-04" db="EMBL/GenBank/DDBJ databases">
        <title>Reference strain of H23.</title>
        <authorList>
            <person name="Luo X."/>
        </authorList>
    </citation>
    <scope>NUCLEOTIDE SEQUENCE [LARGE SCALE GENOMIC DNA]</scope>
    <source>
        <strain evidence="3 4">H23</strain>
    </source>
</reference>
<dbReference type="AlphaFoldDB" id="A0A4V5ZPY7"/>
<dbReference type="InterPro" id="IPR011990">
    <property type="entry name" value="TPR-like_helical_dom_sf"/>
</dbReference>
<accession>A0A4V5ZPY7</accession>
<protein>
    <submittedName>
        <fullName evidence="3">Tetratricopeptide repeat protein</fullName>
    </submittedName>
</protein>
<sequence length="243" mass="27269">MIPLRASLAVFALWTCAESAPAQTTIHETQFAMQAERRIGYEYRQDIDAALRLALEGDPAAAWKKLRPALDYCDAQQRPGLRVLGFADKEQYETYLVEFPSDQPTEWIDAACPSAYYHAGYLHVGAKSFAEAETMLDKAIAMGPYDPDPYVEKGFAMNQQGKLKEGIETYRKAIVLAERWPKQKLAKARALRGIGWAYVEMGDLDAAQQAYEASLTVETDNDLAKRELEYIAKQRAKPARPTP</sequence>
<feature type="repeat" description="TPR" evidence="1">
    <location>
        <begin position="113"/>
        <end position="146"/>
    </location>
</feature>
<evidence type="ECO:0000256" key="2">
    <source>
        <dbReference type="SAM" id="SignalP"/>
    </source>
</evidence>
<dbReference type="OrthoDB" id="6037603at2"/>
<dbReference type="Gene3D" id="1.25.40.10">
    <property type="entry name" value="Tetratricopeptide repeat domain"/>
    <property type="match status" value="1"/>
</dbReference>
<dbReference type="Proteomes" id="UP000308707">
    <property type="component" value="Unassembled WGS sequence"/>
</dbReference>
<dbReference type="InterPro" id="IPR019734">
    <property type="entry name" value="TPR_rpt"/>
</dbReference>
<dbReference type="RefSeq" id="WP_137267324.1">
    <property type="nucleotide sequence ID" value="NZ_SZUA01000002.1"/>
</dbReference>
<dbReference type="SUPFAM" id="SSF48452">
    <property type="entry name" value="TPR-like"/>
    <property type="match status" value="1"/>
</dbReference>
<feature type="chain" id="PRO_5020374731" evidence="2">
    <location>
        <begin position="23"/>
        <end position="243"/>
    </location>
</feature>
<dbReference type="EMBL" id="SZUA01000002">
    <property type="protein sequence ID" value="TKR30893.1"/>
    <property type="molecule type" value="Genomic_DNA"/>
</dbReference>
<proteinExistence type="predicted"/>